<reference evidence="2 3" key="1">
    <citation type="submission" date="2019-12" db="EMBL/GenBank/DDBJ databases">
        <authorList>
            <person name="Huq M.A."/>
        </authorList>
    </citation>
    <scope>NUCLEOTIDE SEQUENCE [LARGE SCALE GENOMIC DNA]</scope>
    <source>
        <strain evidence="2 3">MAH-20</strain>
    </source>
</reference>
<keyword evidence="3" id="KW-1185">Reference proteome</keyword>
<evidence type="ECO:0000313" key="3">
    <source>
        <dbReference type="Proteomes" id="UP000441389"/>
    </source>
</evidence>
<protein>
    <submittedName>
        <fullName evidence="2">Uncharacterized protein</fullName>
    </submittedName>
</protein>
<evidence type="ECO:0000256" key="1">
    <source>
        <dbReference type="SAM" id="Phobius"/>
    </source>
</evidence>
<dbReference type="EMBL" id="WQMS01000001">
    <property type="protein sequence ID" value="MVO76725.1"/>
    <property type="molecule type" value="Genomic_DNA"/>
</dbReference>
<organism evidence="2 3">
    <name type="scientific">Sphingomonas horti</name>
    <dbReference type="NCBI Taxonomy" id="2682842"/>
    <lineage>
        <taxon>Bacteria</taxon>
        <taxon>Pseudomonadati</taxon>
        <taxon>Pseudomonadota</taxon>
        <taxon>Alphaproteobacteria</taxon>
        <taxon>Sphingomonadales</taxon>
        <taxon>Sphingomonadaceae</taxon>
        <taxon>Sphingomonas</taxon>
    </lineage>
</organism>
<dbReference type="AlphaFoldDB" id="A0A6I4IXA8"/>
<evidence type="ECO:0000313" key="2">
    <source>
        <dbReference type="EMBL" id="MVO76725.1"/>
    </source>
</evidence>
<keyword evidence="1" id="KW-0472">Membrane</keyword>
<name>A0A6I4IXA8_9SPHN</name>
<gene>
    <name evidence="2" type="ORF">GON01_02055</name>
</gene>
<accession>A0A6I4IXA8</accession>
<feature type="transmembrane region" description="Helical" evidence="1">
    <location>
        <begin position="329"/>
        <end position="346"/>
    </location>
</feature>
<keyword evidence="1" id="KW-0812">Transmembrane</keyword>
<keyword evidence="1" id="KW-1133">Transmembrane helix</keyword>
<dbReference type="Proteomes" id="UP000441389">
    <property type="component" value="Unassembled WGS sequence"/>
</dbReference>
<proteinExistence type="predicted"/>
<dbReference type="RefSeq" id="WP_198159754.1">
    <property type="nucleotide sequence ID" value="NZ_WQMS01000001.1"/>
</dbReference>
<comment type="caution">
    <text evidence="2">The sequence shown here is derived from an EMBL/GenBank/DDBJ whole genome shotgun (WGS) entry which is preliminary data.</text>
</comment>
<sequence>MVAVAALRPPLTPLGRKLVAVAAFLLAALLLYFIDNIPAASALDETKAWTAGRSSELIVYGPPRAQIFEFNGAPGAGLDVRASAVRLSEDTLAALDQAGVARPAAKGVALSWLGRTDPSGKINLTVENLRASPEAGLSLVATGNANIPQLRLTPIQTALTITVSAPAGDSLSVPPIGLKIADRAVPQPIATMMPVRFEVPPGESVYLTFPSEAAMRDASFRLGLPASADELASDLPIDRFEIGPRRADPAGTGLARVEQGACGAAAGHFLLTRLAPRRSDCGGDNKLAVEDLQVAPSQLAVKVSGSGFVIKDGKPVVAGLMTKITSNKLVAALLALFYAALAGWVWKSLTGGAK</sequence>